<proteinExistence type="predicted"/>
<dbReference type="RefSeq" id="WP_378965760.1">
    <property type="nucleotide sequence ID" value="NZ_JBHTBJ010000004.1"/>
</dbReference>
<feature type="region of interest" description="Disordered" evidence="1">
    <location>
        <begin position="229"/>
        <end position="265"/>
    </location>
</feature>
<organism evidence="2 3">
    <name type="scientific">Paractinoplanes rhizophilus</name>
    <dbReference type="NCBI Taxonomy" id="1416877"/>
    <lineage>
        <taxon>Bacteria</taxon>
        <taxon>Bacillati</taxon>
        <taxon>Actinomycetota</taxon>
        <taxon>Actinomycetes</taxon>
        <taxon>Micromonosporales</taxon>
        <taxon>Micromonosporaceae</taxon>
        <taxon>Paractinoplanes</taxon>
    </lineage>
</organism>
<evidence type="ECO:0000313" key="3">
    <source>
        <dbReference type="Proteomes" id="UP001596548"/>
    </source>
</evidence>
<keyword evidence="3" id="KW-1185">Reference proteome</keyword>
<sequence>MPAQRSEPAEPGSRANWPLINPSGDEVSTPAVSASGPPSDPGRVKPPWQDMPKEPPALRLVEPRIGNSLDTTVADLPAINEPPSLRLVEGEAARNGRRASSVVSTTSTKLTALDRSSTPPVPADSNDTDLLIFAAARSAWFTGHTDTPADLNWANPNDSGWRAAERAATPEIAAETAAGLPKRVPQANLVPGSPLRDERPLRIVRDAASIAAHTTGYFRGWRRGQEIGGFAMGGRPGRESAGGWDFTRDREGADEFRDNSANYSR</sequence>
<name>A0ABW2HLN1_9ACTN</name>
<dbReference type="Proteomes" id="UP001596548">
    <property type="component" value="Unassembled WGS sequence"/>
</dbReference>
<protein>
    <submittedName>
        <fullName evidence="2">Uncharacterized protein</fullName>
    </submittedName>
</protein>
<comment type="caution">
    <text evidence="2">The sequence shown here is derived from an EMBL/GenBank/DDBJ whole genome shotgun (WGS) entry which is preliminary data.</text>
</comment>
<evidence type="ECO:0000256" key="1">
    <source>
        <dbReference type="SAM" id="MobiDB-lite"/>
    </source>
</evidence>
<feature type="compositionally biased region" description="Basic and acidic residues" evidence="1">
    <location>
        <begin position="246"/>
        <end position="258"/>
    </location>
</feature>
<feature type="region of interest" description="Disordered" evidence="1">
    <location>
        <begin position="1"/>
        <end position="59"/>
    </location>
</feature>
<reference evidence="3" key="1">
    <citation type="journal article" date="2019" name="Int. J. Syst. Evol. Microbiol.">
        <title>The Global Catalogue of Microorganisms (GCM) 10K type strain sequencing project: providing services to taxonomists for standard genome sequencing and annotation.</title>
        <authorList>
            <consortium name="The Broad Institute Genomics Platform"/>
            <consortium name="The Broad Institute Genome Sequencing Center for Infectious Disease"/>
            <person name="Wu L."/>
            <person name="Ma J."/>
        </authorList>
    </citation>
    <scope>NUCLEOTIDE SEQUENCE [LARGE SCALE GENOMIC DNA]</scope>
    <source>
        <strain evidence="3">XZYJT-10</strain>
    </source>
</reference>
<evidence type="ECO:0000313" key="2">
    <source>
        <dbReference type="EMBL" id="MFC7274134.1"/>
    </source>
</evidence>
<dbReference type="EMBL" id="JBHTBJ010000004">
    <property type="protein sequence ID" value="MFC7274134.1"/>
    <property type="molecule type" value="Genomic_DNA"/>
</dbReference>
<accession>A0ABW2HLN1</accession>
<gene>
    <name evidence="2" type="ORF">ACFQS1_09100</name>
</gene>